<organism evidence="2 3">
    <name type="scientific">Pisum sativum</name>
    <name type="common">Garden pea</name>
    <name type="synonym">Lathyrus oleraceus</name>
    <dbReference type="NCBI Taxonomy" id="3888"/>
    <lineage>
        <taxon>Eukaryota</taxon>
        <taxon>Viridiplantae</taxon>
        <taxon>Streptophyta</taxon>
        <taxon>Embryophyta</taxon>
        <taxon>Tracheophyta</taxon>
        <taxon>Spermatophyta</taxon>
        <taxon>Magnoliopsida</taxon>
        <taxon>eudicotyledons</taxon>
        <taxon>Gunneridae</taxon>
        <taxon>Pentapetalae</taxon>
        <taxon>rosids</taxon>
        <taxon>fabids</taxon>
        <taxon>Fabales</taxon>
        <taxon>Fabaceae</taxon>
        <taxon>Papilionoideae</taxon>
        <taxon>50 kb inversion clade</taxon>
        <taxon>NPAAA clade</taxon>
        <taxon>Hologalegina</taxon>
        <taxon>IRL clade</taxon>
        <taxon>Fabeae</taxon>
        <taxon>Lathyrus</taxon>
    </lineage>
</organism>
<protein>
    <recommendedName>
        <fullName evidence="1">DUF7745 domain-containing protein</fullName>
    </recommendedName>
</protein>
<accession>A0A9D4YNF2</accession>
<evidence type="ECO:0000313" key="2">
    <source>
        <dbReference type="EMBL" id="KAI5441768.1"/>
    </source>
</evidence>
<reference evidence="2 3" key="1">
    <citation type="journal article" date="2022" name="Nat. Genet.">
        <title>Improved pea reference genome and pan-genome highlight genomic features and evolutionary characteristics.</title>
        <authorList>
            <person name="Yang T."/>
            <person name="Liu R."/>
            <person name="Luo Y."/>
            <person name="Hu S."/>
            <person name="Wang D."/>
            <person name="Wang C."/>
            <person name="Pandey M.K."/>
            <person name="Ge S."/>
            <person name="Xu Q."/>
            <person name="Li N."/>
            <person name="Li G."/>
            <person name="Huang Y."/>
            <person name="Saxena R.K."/>
            <person name="Ji Y."/>
            <person name="Li M."/>
            <person name="Yan X."/>
            <person name="He Y."/>
            <person name="Liu Y."/>
            <person name="Wang X."/>
            <person name="Xiang C."/>
            <person name="Varshney R.K."/>
            <person name="Ding H."/>
            <person name="Gao S."/>
            <person name="Zong X."/>
        </authorList>
    </citation>
    <scope>NUCLEOTIDE SEQUENCE [LARGE SCALE GENOMIC DNA]</scope>
    <source>
        <strain evidence="2 3">cv. Zhongwan 6</strain>
    </source>
</reference>
<dbReference type="AlphaFoldDB" id="A0A9D4YNF2"/>
<keyword evidence="3" id="KW-1185">Reference proteome</keyword>
<evidence type="ECO:0000313" key="3">
    <source>
        <dbReference type="Proteomes" id="UP001058974"/>
    </source>
</evidence>
<dbReference type="Pfam" id="PF24924">
    <property type="entry name" value="DUF7745"/>
    <property type="match status" value="1"/>
</dbReference>
<gene>
    <name evidence="2" type="ORF">KIW84_011001</name>
</gene>
<name>A0A9D4YNF2_PEA</name>
<dbReference type="Gramene" id="Psat01G0100100-T1">
    <property type="protein sequence ID" value="KAI5441768.1"/>
    <property type="gene ID" value="KIW84_011001"/>
</dbReference>
<proteinExistence type="predicted"/>
<evidence type="ECO:0000259" key="1">
    <source>
        <dbReference type="Pfam" id="PF24924"/>
    </source>
</evidence>
<dbReference type="InterPro" id="IPR056647">
    <property type="entry name" value="DUF7745"/>
</dbReference>
<feature type="domain" description="DUF7745" evidence="1">
    <location>
        <begin position="19"/>
        <end position="57"/>
    </location>
</feature>
<comment type="caution">
    <text evidence="2">The sequence shown here is derived from an EMBL/GenBank/DDBJ whole genome shotgun (WGS) entry which is preliminary data.</text>
</comment>
<dbReference type="EMBL" id="JAMSHJ010000001">
    <property type="protein sequence ID" value="KAI5441768.1"/>
    <property type="molecule type" value="Genomic_DNA"/>
</dbReference>
<dbReference type="Proteomes" id="UP001058974">
    <property type="component" value="Chromosome 1"/>
</dbReference>
<sequence length="129" mass="15057">MPESVAEALYLPIEDVFLSLGPRGFARKFLEDKAWALEKEGKWLPFSAILALLIYGVAEKERGDNHHWFELAVKEKKALRDESDRELHDLKLSLREASAKIEVERRLKEEAIRVSYVTPQIWREKCHKV</sequence>